<dbReference type="Gene3D" id="3.60.10.10">
    <property type="entry name" value="Endonuclease/exonuclease/phosphatase"/>
    <property type="match status" value="1"/>
</dbReference>
<organism evidence="4 5">
    <name type="scientific">Stutzerimonas chloritidismutans AW-1</name>
    <dbReference type="NCBI Taxonomy" id="1263865"/>
    <lineage>
        <taxon>Bacteria</taxon>
        <taxon>Pseudomonadati</taxon>
        <taxon>Pseudomonadota</taxon>
        <taxon>Gammaproteobacteria</taxon>
        <taxon>Pseudomonadales</taxon>
        <taxon>Pseudomonadaceae</taxon>
        <taxon>Stutzerimonas</taxon>
    </lineage>
</organism>
<keyword evidence="2" id="KW-0472">Membrane</keyword>
<dbReference type="AlphaFoldDB" id="V4QI14"/>
<feature type="region of interest" description="Disordered" evidence="1">
    <location>
        <begin position="327"/>
        <end position="394"/>
    </location>
</feature>
<dbReference type="Proteomes" id="UP000017822">
    <property type="component" value="Unassembled WGS sequence"/>
</dbReference>
<sequence>MIEGVLLLTTGLFVLVTLLPLWRHRAWWVRVWEFPRLQLGALLVALLVAQGMLLDYSQPWHYLISALAGACLVYQLAWVVPYTRPWRNEVRRAETDAAGPRIRVMSSNVLGPNRQSDRLLALVREYRPDVLVTLESDQWWETQLEQLAEQYPHSIRCPLDNLYGMHVFSRLPLEEPELCFLVEDDVPSMHARVRVSDELTVRMHFLHPAPPSPTENEESTERDAELLVVARSIQDSDDPIIVSGDLNDVAWSPTTRLFRKISGLLDPRVGRGMYNTFHAHHWFLRWPLDHFFHSAHFRFIRLLRLPDIGSDHFPVFIELQYDPKHTEEQHGLEADRDDEQQVEETIDKEPVTPGEVPQPAAGRPARDAEPLAISRGDRPMLENTARPVQTREPA</sequence>
<gene>
    <name evidence="4" type="ORF">F753_00265</name>
</gene>
<dbReference type="InterPro" id="IPR005135">
    <property type="entry name" value="Endo/exonuclease/phosphatase"/>
</dbReference>
<evidence type="ECO:0000256" key="2">
    <source>
        <dbReference type="SAM" id="Phobius"/>
    </source>
</evidence>
<dbReference type="PATRIC" id="fig|1263865.4.peg.55"/>
<protein>
    <recommendedName>
        <fullName evidence="3">Endonuclease/exonuclease/phosphatase domain-containing protein</fullName>
    </recommendedName>
</protein>
<evidence type="ECO:0000313" key="5">
    <source>
        <dbReference type="Proteomes" id="UP000017822"/>
    </source>
</evidence>
<comment type="caution">
    <text evidence="4">The sequence shown here is derived from an EMBL/GenBank/DDBJ whole genome shotgun (WGS) entry which is preliminary data.</text>
</comment>
<dbReference type="SUPFAM" id="SSF56219">
    <property type="entry name" value="DNase I-like"/>
    <property type="match status" value="1"/>
</dbReference>
<feature type="transmembrane region" description="Helical" evidence="2">
    <location>
        <begin position="6"/>
        <end position="22"/>
    </location>
</feature>
<evidence type="ECO:0000259" key="3">
    <source>
        <dbReference type="Pfam" id="PF03372"/>
    </source>
</evidence>
<feature type="compositionally biased region" description="Basic and acidic residues" evidence="1">
    <location>
        <begin position="364"/>
        <end position="380"/>
    </location>
</feature>
<feature type="transmembrane region" description="Helical" evidence="2">
    <location>
        <begin position="34"/>
        <end position="54"/>
    </location>
</feature>
<accession>V4QI14</accession>
<name>V4QI14_STUCH</name>
<dbReference type="RefSeq" id="WP_023443688.1">
    <property type="nucleotide sequence ID" value="NZ_AOFQ01000002.1"/>
</dbReference>
<dbReference type="GO" id="GO:0003824">
    <property type="term" value="F:catalytic activity"/>
    <property type="evidence" value="ECO:0007669"/>
    <property type="project" value="InterPro"/>
</dbReference>
<evidence type="ECO:0000256" key="1">
    <source>
        <dbReference type="SAM" id="MobiDB-lite"/>
    </source>
</evidence>
<reference evidence="4 5" key="1">
    <citation type="submission" date="2013-07" db="EMBL/GenBank/DDBJ databases">
        <authorList>
            <person name="Schaap P.J."/>
            <person name="Mehboob F."/>
            <person name="Oosterkamp M.J."/>
            <person name="de Vos W.M."/>
            <person name="Stams A.J.M."/>
            <person name="Koehorst J.J."/>
        </authorList>
    </citation>
    <scope>NUCLEOTIDE SEQUENCE [LARGE SCALE GENOMIC DNA]</scope>
    <source>
        <strain evidence="4 5">AW-1</strain>
    </source>
</reference>
<keyword evidence="2" id="KW-0812">Transmembrane</keyword>
<feature type="transmembrane region" description="Helical" evidence="2">
    <location>
        <begin position="60"/>
        <end position="82"/>
    </location>
</feature>
<proteinExistence type="predicted"/>
<evidence type="ECO:0000313" key="4">
    <source>
        <dbReference type="EMBL" id="ESR01443.1"/>
    </source>
</evidence>
<feature type="domain" description="Endonuclease/exonuclease/phosphatase" evidence="3">
    <location>
        <begin position="105"/>
        <end position="312"/>
    </location>
</feature>
<keyword evidence="2" id="KW-1133">Transmembrane helix</keyword>
<dbReference type="Pfam" id="PF03372">
    <property type="entry name" value="Exo_endo_phos"/>
    <property type="match status" value="1"/>
</dbReference>
<dbReference type="EMBL" id="AOFQ01000002">
    <property type="protein sequence ID" value="ESR01443.1"/>
    <property type="molecule type" value="Genomic_DNA"/>
</dbReference>
<feature type="compositionally biased region" description="Acidic residues" evidence="1">
    <location>
        <begin position="335"/>
        <end position="344"/>
    </location>
</feature>
<dbReference type="InterPro" id="IPR036691">
    <property type="entry name" value="Endo/exonu/phosph_ase_sf"/>
</dbReference>